<comment type="caution">
    <text evidence="2">The sequence shown here is derived from an EMBL/GenBank/DDBJ whole genome shotgun (WGS) entry which is preliminary data.</text>
</comment>
<dbReference type="PANTHER" id="PTHR32153">
    <property type="entry name" value="OJ000223_09.16 PROTEIN"/>
    <property type="match status" value="1"/>
</dbReference>
<organism evidence="2 3">
    <name type="scientific">Eleusine coracana subsp. coracana</name>
    <dbReference type="NCBI Taxonomy" id="191504"/>
    <lineage>
        <taxon>Eukaryota</taxon>
        <taxon>Viridiplantae</taxon>
        <taxon>Streptophyta</taxon>
        <taxon>Embryophyta</taxon>
        <taxon>Tracheophyta</taxon>
        <taxon>Spermatophyta</taxon>
        <taxon>Magnoliopsida</taxon>
        <taxon>Liliopsida</taxon>
        <taxon>Poales</taxon>
        <taxon>Poaceae</taxon>
        <taxon>PACMAD clade</taxon>
        <taxon>Chloridoideae</taxon>
        <taxon>Cynodonteae</taxon>
        <taxon>Eleusininae</taxon>
        <taxon>Eleusine</taxon>
    </lineage>
</organism>
<reference evidence="2" key="1">
    <citation type="journal article" date="2018" name="DNA Res.">
        <title>Multiple hybrid de novo genome assembly of finger millet, an orphan allotetraploid crop.</title>
        <authorList>
            <person name="Hatakeyama M."/>
            <person name="Aluri S."/>
            <person name="Balachadran M.T."/>
            <person name="Sivarajan S.R."/>
            <person name="Patrignani A."/>
            <person name="Gruter S."/>
            <person name="Poveda L."/>
            <person name="Shimizu-Inatsugi R."/>
            <person name="Baeten J."/>
            <person name="Francoijs K.J."/>
            <person name="Nataraja K.N."/>
            <person name="Reddy Y.A.N."/>
            <person name="Phadnis S."/>
            <person name="Ravikumar R.L."/>
            <person name="Schlapbach R."/>
            <person name="Sreeman S.M."/>
            <person name="Shimizu K.K."/>
        </authorList>
    </citation>
    <scope>NUCLEOTIDE SEQUENCE</scope>
</reference>
<reference evidence="2" key="2">
    <citation type="submission" date="2021-12" db="EMBL/GenBank/DDBJ databases">
        <title>Resequencing data analysis of finger millet.</title>
        <authorList>
            <person name="Hatakeyama M."/>
            <person name="Aluri S."/>
            <person name="Balachadran M.T."/>
            <person name="Sivarajan S.R."/>
            <person name="Poveda L."/>
            <person name="Shimizu-Inatsugi R."/>
            <person name="Schlapbach R."/>
            <person name="Sreeman S.M."/>
            <person name="Shimizu K.K."/>
        </authorList>
    </citation>
    <scope>NUCLEOTIDE SEQUENCE</scope>
</reference>
<keyword evidence="3" id="KW-1185">Reference proteome</keyword>
<dbReference type="InterPro" id="IPR001810">
    <property type="entry name" value="F-box_dom"/>
</dbReference>
<accession>A0AAV5C7H5</accession>
<feature type="domain" description="F-box" evidence="1">
    <location>
        <begin position="12"/>
        <end position="45"/>
    </location>
</feature>
<protein>
    <recommendedName>
        <fullName evidence="1">F-box domain-containing protein</fullName>
    </recommendedName>
</protein>
<name>A0AAV5C7H5_ELECO</name>
<dbReference type="Pfam" id="PF12937">
    <property type="entry name" value="F-box-like"/>
    <property type="match status" value="1"/>
</dbReference>
<proteinExistence type="predicted"/>
<dbReference type="InterPro" id="IPR044997">
    <property type="entry name" value="F-box_plant"/>
</dbReference>
<evidence type="ECO:0000313" key="2">
    <source>
        <dbReference type="EMBL" id="GJM94081.1"/>
    </source>
</evidence>
<gene>
    <name evidence="2" type="primary">ga10695</name>
    <name evidence="2" type="ORF">PR202_ga10695</name>
</gene>
<dbReference type="Proteomes" id="UP001054889">
    <property type="component" value="Unassembled WGS sequence"/>
</dbReference>
<dbReference type="EMBL" id="BQKI01000004">
    <property type="protein sequence ID" value="GJM94081.1"/>
    <property type="molecule type" value="Genomic_DNA"/>
</dbReference>
<dbReference type="AlphaFoldDB" id="A0AAV5C7H5"/>
<dbReference type="SUPFAM" id="SSF81383">
    <property type="entry name" value="F-box domain"/>
    <property type="match status" value="1"/>
</dbReference>
<dbReference type="InterPro" id="IPR036047">
    <property type="entry name" value="F-box-like_dom_sf"/>
</dbReference>
<evidence type="ECO:0000313" key="3">
    <source>
        <dbReference type="Proteomes" id="UP001054889"/>
    </source>
</evidence>
<sequence>MDLPRCTTDRLSALPDDILVSILEKLSSTREAIRASVLSRRWAKLPFQLPEPEISIMEFLPSDSQLYELRAAQLSRAMESFRGAVSTFTSRTGAQAKTRCLKIEFFLSDGRTSILQRLADKNNVGALQFAIRTTVSKAECDEKLMFRYARHFHEFMAATSSTFPLLTRPELKNLWFGSDDLVAALAMCL</sequence>
<evidence type="ECO:0000259" key="1">
    <source>
        <dbReference type="Pfam" id="PF12937"/>
    </source>
</evidence>